<dbReference type="EC" id="2.4.-.-" evidence="2"/>
<evidence type="ECO:0000259" key="1">
    <source>
        <dbReference type="Pfam" id="PF00534"/>
    </source>
</evidence>
<keyword evidence="2" id="KW-0808">Transferase</keyword>
<organism evidence="2 3">
    <name type="scientific">Chelativorans salis</name>
    <dbReference type="NCBI Taxonomy" id="2978478"/>
    <lineage>
        <taxon>Bacteria</taxon>
        <taxon>Pseudomonadati</taxon>
        <taxon>Pseudomonadota</taxon>
        <taxon>Alphaproteobacteria</taxon>
        <taxon>Hyphomicrobiales</taxon>
        <taxon>Phyllobacteriaceae</taxon>
        <taxon>Chelativorans</taxon>
    </lineage>
</organism>
<dbReference type="Pfam" id="PF00534">
    <property type="entry name" value="Glycos_transf_1"/>
    <property type="match status" value="1"/>
</dbReference>
<dbReference type="RefSeq" id="WP_260901935.1">
    <property type="nucleotide sequence ID" value="NZ_JAOCZP010000002.1"/>
</dbReference>
<dbReference type="SUPFAM" id="SSF53756">
    <property type="entry name" value="UDP-Glycosyltransferase/glycogen phosphorylase"/>
    <property type="match status" value="1"/>
</dbReference>
<dbReference type="InterPro" id="IPR050194">
    <property type="entry name" value="Glycosyltransferase_grp1"/>
</dbReference>
<dbReference type="GO" id="GO:0016757">
    <property type="term" value="F:glycosyltransferase activity"/>
    <property type="evidence" value="ECO:0007669"/>
    <property type="project" value="UniProtKB-KW"/>
</dbReference>
<protein>
    <submittedName>
        <fullName evidence="2">Glycosyltransferase</fullName>
        <ecNumber evidence="2">2.4.-.-</ecNumber>
    </submittedName>
</protein>
<proteinExistence type="predicted"/>
<dbReference type="PANTHER" id="PTHR45947">
    <property type="entry name" value="SULFOQUINOVOSYL TRANSFERASE SQD2"/>
    <property type="match status" value="1"/>
</dbReference>
<dbReference type="EMBL" id="JAOCZP010000002">
    <property type="protein sequence ID" value="MCT7375174.1"/>
    <property type="molecule type" value="Genomic_DNA"/>
</dbReference>
<name>A0ABT2LLC2_9HYPH</name>
<accession>A0ABT2LLC2</accession>
<dbReference type="Gene3D" id="3.40.50.2000">
    <property type="entry name" value="Glycogen Phosphorylase B"/>
    <property type="match status" value="2"/>
</dbReference>
<keyword evidence="3" id="KW-1185">Reference proteome</keyword>
<comment type="caution">
    <text evidence="2">The sequence shown here is derived from an EMBL/GenBank/DDBJ whole genome shotgun (WGS) entry which is preliminary data.</text>
</comment>
<evidence type="ECO:0000313" key="3">
    <source>
        <dbReference type="Proteomes" id="UP001320831"/>
    </source>
</evidence>
<dbReference type="InterPro" id="IPR001296">
    <property type="entry name" value="Glyco_trans_1"/>
</dbReference>
<reference evidence="2 3" key="1">
    <citation type="submission" date="2022-09" db="EMBL/GenBank/DDBJ databases">
        <title>Chelativorans salina sp. nov., a novel slightly halophilic bacterium isolated from a saline lake sediment enrichment.</title>
        <authorList>
            <person name="Gao L."/>
            <person name="Fang B.-Z."/>
            <person name="Li W.-J."/>
        </authorList>
    </citation>
    <scope>NUCLEOTIDE SEQUENCE [LARGE SCALE GENOMIC DNA]</scope>
    <source>
        <strain evidence="2 3">EGI FJ00035</strain>
    </source>
</reference>
<evidence type="ECO:0000313" key="2">
    <source>
        <dbReference type="EMBL" id="MCT7375174.1"/>
    </source>
</evidence>
<dbReference type="Proteomes" id="UP001320831">
    <property type="component" value="Unassembled WGS sequence"/>
</dbReference>
<gene>
    <name evidence="2" type="ORF">N5A92_09030</name>
</gene>
<keyword evidence="2" id="KW-0328">Glycosyltransferase</keyword>
<sequence length="404" mass="44875">MHLLVINDVSTVHGGATKVAMRCLEAATAAGMGCSILVGDDGAGMRERFPHAHVEALGERPLRDGPAIGDLITRNFNRRAFSALDRLLAQRCDDTVVHVHGWSQILSPSIFHALARHEAHVVVTTHDFFLTCPNGGYVNYRKGDICRARPLSLACLATDCDKRSYLHKLWRFARTITQAGAGDAFWERVGVILVHESMEPYLKEGPFRNFLTLRTPAEPLSRNGRVEAWRNDTILFLGRMTWEKGVRTLAESLNITGSPATLIGRGPLLAEIRQALPHCRVAGWLEDSEVASIAEKTRYLVMPSRMPEPYGLVAAEALMCGIPVIISSNALIAGEIERHNAGLVFESGNSRSLAEKMELMRSSELLRRLSDGAYAYARTMAPSWEEWSRRMIDIYTGKMPFTLH</sequence>
<dbReference type="PANTHER" id="PTHR45947:SF3">
    <property type="entry name" value="SULFOQUINOVOSYL TRANSFERASE SQD2"/>
    <property type="match status" value="1"/>
</dbReference>
<feature type="domain" description="Glycosyl transferase family 1" evidence="1">
    <location>
        <begin position="232"/>
        <end position="373"/>
    </location>
</feature>